<dbReference type="Pfam" id="PF12741">
    <property type="entry name" value="SusD-like"/>
    <property type="match status" value="1"/>
</dbReference>
<organism evidence="1 2">
    <name type="scientific">Pedobacter terrae</name>
    <dbReference type="NCBI Taxonomy" id="405671"/>
    <lineage>
        <taxon>Bacteria</taxon>
        <taxon>Pseudomonadati</taxon>
        <taxon>Bacteroidota</taxon>
        <taxon>Sphingobacteriia</taxon>
        <taxon>Sphingobacteriales</taxon>
        <taxon>Sphingobacteriaceae</taxon>
        <taxon>Pedobacter</taxon>
    </lineage>
</organism>
<dbReference type="Gene3D" id="1.25.40.390">
    <property type="match status" value="1"/>
</dbReference>
<reference evidence="2" key="1">
    <citation type="submission" date="2016-10" db="EMBL/GenBank/DDBJ databases">
        <authorList>
            <person name="Varghese N."/>
            <person name="Submissions S."/>
        </authorList>
    </citation>
    <scope>NUCLEOTIDE SEQUENCE [LARGE SCALE GENOMIC DNA]</scope>
    <source>
        <strain evidence="2">DSM 17933</strain>
    </source>
</reference>
<proteinExistence type="predicted"/>
<dbReference type="OrthoDB" id="9766256at2"/>
<dbReference type="SUPFAM" id="SSF48452">
    <property type="entry name" value="TPR-like"/>
    <property type="match status" value="1"/>
</dbReference>
<keyword evidence="2" id="KW-1185">Reference proteome</keyword>
<accession>A0A1G8E2K8</accession>
<sequence>MKSIYHLSQHKIKGLSLVLLLAVAGLNQGCKKNFESFNTNDNLPTTEQSLALLKSAIGPIQQNIFSNYQIAQNLSSDAFSGYMMPPTPFGGGINNMNYSLNNGWNEAGFNDQYTNVMAPISKIAISPLKATAPESWGISLLVQVIAMDRVTDKFGPIPYTQAGKSLISQAYDDQKTVYTEFFKQIDTAANNLQAFITANPGKKAYYDTGDLVYGGDVAKWLKLANSLRLRLAMRIVKVDPATAKLQAEKAMAAPGGLMTIPSDNAAVAQSGNRNNDLWNVTVNYDGDNAMGAALQSYMVGYSDPRLSIYCTPATDPLFAGQYVGIRSGANTSFNGLGKAGYKTYSSLNSSVPDNSRSPIGQKAPQILMTAAEVWFLKAEAALRGWTGAGDAQTNYETGITTSMQQWNANIGNYLADATSKPTDYVDPKNPANNAAAVSTITVKWDGTASNEVKLERIITQKWLAIFPDGAEAWADFRRTGYPKLFTVANNNSGGTINTQLQIRRLPYPTAEYGNGNKDEVRKAVTLLGGPDNGGTRLWWDVNKANF</sequence>
<name>A0A1G8E2K8_9SPHI</name>
<protein>
    <submittedName>
        <fullName evidence="1">Susd and RagB outer membrane lipoprotein</fullName>
    </submittedName>
</protein>
<dbReference type="AlphaFoldDB" id="A0A1G8E2K8"/>
<dbReference type="EMBL" id="FNCH01000033">
    <property type="protein sequence ID" value="SDH64108.1"/>
    <property type="molecule type" value="Genomic_DNA"/>
</dbReference>
<dbReference type="InterPro" id="IPR011990">
    <property type="entry name" value="TPR-like_helical_dom_sf"/>
</dbReference>
<keyword evidence="1" id="KW-0449">Lipoprotein</keyword>
<dbReference type="Proteomes" id="UP000199643">
    <property type="component" value="Unassembled WGS sequence"/>
</dbReference>
<dbReference type="RefSeq" id="WP_090504728.1">
    <property type="nucleotide sequence ID" value="NZ_FNCH01000033.1"/>
</dbReference>
<dbReference type="InterPro" id="IPR024302">
    <property type="entry name" value="SusD-like"/>
</dbReference>
<evidence type="ECO:0000313" key="2">
    <source>
        <dbReference type="Proteomes" id="UP000199643"/>
    </source>
</evidence>
<evidence type="ECO:0000313" key="1">
    <source>
        <dbReference type="EMBL" id="SDH64108.1"/>
    </source>
</evidence>
<dbReference type="STRING" id="405671.SAMN05421827_13316"/>
<gene>
    <name evidence="1" type="ORF">SAMN05421827_13316</name>
</gene>